<evidence type="ECO:0000313" key="1">
    <source>
        <dbReference type="EMBL" id="KUG29857.1"/>
    </source>
</evidence>
<dbReference type="Gene3D" id="1.25.40.10">
    <property type="entry name" value="Tetratricopeptide repeat domain"/>
    <property type="match status" value="1"/>
</dbReference>
<protein>
    <submittedName>
        <fullName evidence="1">Uncharacterized protein</fullName>
    </submittedName>
</protein>
<dbReference type="PANTHER" id="PTHR12558:SF13">
    <property type="entry name" value="CELL DIVISION CYCLE PROTEIN 27 HOMOLOG"/>
    <property type="match status" value="1"/>
</dbReference>
<dbReference type="InterPro" id="IPR019734">
    <property type="entry name" value="TPR_rpt"/>
</dbReference>
<dbReference type="PROSITE" id="PS50005">
    <property type="entry name" value="TPR"/>
    <property type="match status" value="1"/>
</dbReference>
<dbReference type="SMART" id="SM00028">
    <property type="entry name" value="TPR"/>
    <property type="match status" value="4"/>
</dbReference>
<dbReference type="EMBL" id="LNQE01000028">
    <property type="protein sequence ID" value="KUG29857.1"/>
    <property type="molecule type" value="Genomic_DNA"/>
</dbReference>
<comment type="caution">
    <text evidence="1">The sequence shown here is derived from an EMBL/GenBank/DDBJ whole genome shotgun (WGS) entry which is preliminary data.</text>
</comment>
<dbReference type="Pfam" id="PF14559">
    <property type="entry name" value="TPR_19"/>
    <property type="match status" value="1"/>
</dbReference>
<dbReference type="PANTHER" id="PTHR12558">
    <property type="entry name" value="CELL DIVISION CYCLE 16,23,27"/>
    <property type="match status" value="1"/>
</dbReference>
<reference evidence="1" key="1">
    <citation type="journal article" date="2015" name="Proc. Natl. Acad. Sci. U.S.A.">
        <title>Networks of energetic and metabolic interactions define dynamics in microbial communities.</title>
        <authorList>
            <person name="Embree M."/>
            <person name="Liu J.K."/>
            <person name="Al-Bassam M.M."/>
            <person name="Zengler K."/>
        </authorList>
    </citation>
    <scope>NUCLEOTIDE SEQUENCE</scope>
</reference>
<proteinExistence type="predicted"/>
<gene>
    <name evidence="1" type="ORF">ASZ90_000253</name>
</gene>
<dbReference type="Pfam" id="PF13424">
    <property type="entry name" value="TPR_12"/>
    <property type="match status" value="1"/>
</dbReference>
<dbReference type="InterPro" id="IPR011990">
    <property type="entry name" value="TPR-like_helical_dom_sf"/>
</dbReference>
<name>A0A0W8GA40_9ZZZZ</name>
<dbReference type="SUPFAM" id="SSF48452">
    <property type="entry name" value="TPR-like"/>
    <property type="match status" value="1"/>
</dbReference>
<sequence>MSGQLDYEINKELGECYLFMGDLDKAEEYYHKAMGDDGVFAEPHLGLATIAVQRGELDLAMGHYRKAADLEPGDRSYAGMALIEMERGETEAAFTHFGMALAVNPENLVALFGMVRLAYANGRVQDALPHLKDYLTVDPLKNEVRFTLAGCLMTLGRHEEAREQLQTILEQEPGNQPAMELSEQLRQVAA</sequence>
<accession>A0A0W8GA40</accession>
<organism evidence="1">
    <name type="scientific">hydrocarbon metagenome</name>
    <dbReference type="NCBI Taxonomy" id="938273"/>
    <lineage>
        <taxon>unclassified sequences</taxon>
        <taxon>metagenomes</taxon>
        <taxon>ecological metagenomes</taxon>
    </lineage>
</organism>
<dbReference type="AlphaFoldDB" id="A0A0W8GA40"/>